<dbReference type="InterPro" id="IPR036155">
    <property type="entry name" value="Crypto/Photolyase_N_sf"/>
</dbReference>
<dbReference type="GO" id="GO:0043153">
    <property type="term" value="P:entrainment of circadian clock by photoperiod"/>
    <property type="evidence" value="ECO:0007669"/>
    <property type="project" value="TreeGrafter"/>
</dbReference>
<dbReference type="InterPro" id="IPR002081">
    <property type="entry name" value="Cryptochrome/DNA_photolyase_1"/>
</dbReference>
<dbReference type="AlphaFoldDB" id="A0A9N7VGK2"/>
<evidence type="ECO:0000259" key="3">
    <source>
        <dbReference type="PROSITE" id="PS51645"/>
    </source>
</evidence>
<accession>A0A9N7VGK2</accession>
<dbReference type="EMBL" id="CADEAL010003965">
    <property type="protein sequence ID" value="CAB1448103.1"/>
    <property type="molecule type" value="Genomic_DNA"/>
</dbReference>
<evidence type="ECO:0000256" key="1">
    <source>
        <dbReference type="ARBA" id="ARBA00022991"/>
    </source>
</evidence>
<dbReference type="Pfam" id="PF00875">
    <property type="entry name" value="DNA_photolyase"/>
    <property type="match status" value="1"/>
</dbReference>
<dbReference type="GO" id="GO:0071949">
    <property type="term" value="F:FAD binding"/>
    <property type="evidence" value="ECO:0007669"/>
    <property type="project" value="TreeGrafter"/>
</dbReference>
<name>A0A9N7VGK2_PLEPL</name>
<dbReference type="InterPro" id="IPR014729">
    <property type="entry name" value="Rossmann-like_a/b/a_fold"/>
</dbReference>
<evidence type="ECO:0000313" key="5">
    <source>
        <dbReference type="Proteomes" id="UP001153269"/>
    </source>
</evidence>
<evidence type="ECO:0000313" key="4">
    <source>
        <dbReference type="EMBL" id="CAB1448103.1"/>
    </source>
</evidence>
<dbReference type="Gene3D" id="1.25.40.80">
    <property type="match status" value="1"/>
</dbReference>
<organism evidence="4 5">
    <name type="scientific">Pleuronectes platessa</name>
    <name type="common">European plaice</name>
    <dbReference type="NCBI Taxonomy" id="8262"/>
    <lineage>
        <taxon>Eukaryota</taxon>
        <taxon>Metazoa</taxon>
        <taxon>Chordata</taxon>
        <taxon>Craniata</taxon>
        <taxon>Vertebrata</taxon>
        <taxon>Euteleostomi</taxon>
        <taxon>Actinopterygii</taxon>
        <taxon>Neopterygii</taxon>
        <taxon>Teleostei</taxon>
        <taxon>Neoteleostei</taxon>
        <taxon>Acanthomorphata</taxon>
        <taxon>Carangaria</taxon>
        <taxon>Pleuronectiformes</taxon>
        <taxon>Pleuronectoidei</taxon>
        <taxon>Pleuronectidae</taxon>
        <taxon>Pleuronectes</taxon>
    </lineage>
</organism>
<gene>
    <name evidence="4" type="ORF">PLEPLA_LOCUS35766</name>
</gene>
<dbReference type="GO" id="GO:0005737">
    <property type="term" value="C:cytoplasm"/>
    <property type="evidence" value="ECO:0007669"/>
    <property type="project" value="TreeGrafter"/>
</dbReference>
<dbReference type="GO" id="GO:0003677">
    <property type="term" value="F:DNA binding"/>
    <property type="evidence" value="ECO:0007669"/>
    <property type="project" value="TreeGrafter"/>
</dbReference>
<keyword evidence="5" id="KW-1185">Reference proteome</keyword>
<feature type="region of interest" description="Disordered" evidence="2">
    <location>
        <begin position="32"/>
        <end position="67"/>
    </location>
</feature>
<evidence type="ECO:0000256" key="2">
    <source>
        <dbReference type="SAM" id="MobiDB-lite"/>
    </source>
</evidence>
<dbReference type="SUPFAM" id="SSF52425">
    <property type="entry name" value="Cryptochrome/photolyase, N-terminal domain"/>
    <property type="match status" value="1"/>
</dbReference>
<dbReference type="Proteomes" id="UP001153269">
    <property type="component" value="Unassembled WGS sequence"/>
</dbReference>
<protein>
    <recommendedName>
        <fullName evidence="3">Photolyase/cryptochrome alpha/beta domain-containing protein</fullName>
    </recommendedName>
</protein>
<feature type="domain" description="Photolyase/cryptochrome alpha/beta" evidence="3">
    <location>
        <begin position="94"/>
        <end position="221"/>
    </location>
</feature>
<sequence length="306" mass="34809">MELSGSDTPRFFSQCRLSSPSLVRFLSHLTAPSPPVSSPLPRRSGAAGRAGLVNGSTLSQRSRSDRDDDFTQFRRGVEIPIGRKVHSRLTNMAHTCIHWFRKGLRLHDNPALLAALRDCKQLYPVFLLDPHLHNNMCINRWRFLVGALKDLDCSLRKLNSRLFVVRGRPEDVLPKLFDKWKITKLTYEYDTEPYSLGRDTAVTALAKEHGVQVIYKISHTLYDIERIIEENNGKAPLTYTRMQALVKTLGPPKKPVPAPTVEDMAEVKTPCSKAMSSSMGSLLWRSSAQTLQLRERSRFQEENRRL</sequence>
<reference evidence="4" key="1">
    <citation type="submission" date="2020-03" db="EMBL/GenBank/DDBJ databases">
        <authorList>
            <person name="Weist P."/>
        </authorList>
    </citation>
    <scope>NUCLEOTIDE SEQUENCE</scope>
</reference>
<dbReference type="InterPro" id="IPR006050">
    <property type="entry name" value="DNA_photolyase_N"/>
</dbReference>
<dbReference type="PANTHER" id="PTHR11455:SF9">
    <property type="entry name" value="CRYPTOCHROME CIRCADIAN CLOCK 5 ISOFORM X1"/>
    <property type="match status" value="1"/>
</dbReference>
<dbReference type="GO" id="GO:0003904">
    <property type="term" value="F:deoxyribodipyrimidine photo-lyase activity"/>
    <property type="evidence" value="ECO:0007669"/>
    <property type="project" value="TreeGrafter"/>
</dbReference>
<dbReference type="GO" id="GO:0005634">
    <property type="term" value="C:nucleus"/>
    <property type="evidence" value="ECO:0007669"/>
    <property type="project" value="TreeGrafter"/>
</dbReference>
<dbReference type="GO" id="GO:0032922">
    <property type="term" value="P:circadian regulation of gene expression"/>
    <property type="evidence" value="ECO:0007669"/>
    <property type="project" value="TreeGrafter"/>
</dbReference>
<keyword evidence="1" id="KW-0157">Chromophore</keyword>
<dbReference type="Gene3D" id="3.40.50.620">
    <property type="entry name" value="HUPs"/>
    <property type="match status" value="1"/>
</dbReference>
<comment type="caution">
    <text evidence="4">The sequence shown here is derived from an EMBL/GenBank/DDBJ whole genome shotgun (WGS) entry which is preliminary data.</text>
</comment>
<dbReference type="PROSITE" id="PS51645">
    <property type="entry name" value="PHR_CRY_ALPHA_BETA"/>
    <property type="match status" value="1"/>
</dbReference>
<dbReference type="PANTHER" id="PTHR11455">
    <property type="entry name" value="CRYPTOCHROME"/>
    <property type="match status" value="1"/>
</dbReference>
<proteinExistence type="predicted"/>